<evidence type="ECO:0000313" key="2">
    <source>
        <dbReference type="Proteomes" id="UP000801492"/>
    </source>
</evidence>
<accession>A0A8K0DP07</accession>
<keyword evidence="2" id="KW-1185">Reference proteome</keyword>
<gene>
    <name evidence="1" type="ORF">ILUMI_02308</name>
</gene>
<evidence type="ECO:0000313" key="1">
    <source>
        <dbReference type="EMBL" id="KAF2903865.1"/>
    </source>
</evidence>
<organism evidence="1 2">
    <name type="scientific">Ignelater luminosus</name>
    <name type="common">Cucubano</name>
    <name type="synonym">Pyrophorus luminosus</name>
    <dbReference type="NCBI Taxonomy" id="2038154"/>
    <lineage>
        <taxon>Eukaryota</taxon>
        <taxon>Metazoa</taxon>
        <taxon>Ecdysozoa</taxon>
        <taxon>Arthropoda</taxon>
        <taxon>Hexapoda</taxon>
        <taxon>Insecta</taxon>
        <taxon>Pterygota</taxon>
        <taxon>Neoptera</taxon>
        <taxon>Endopterygota</taxon>
        <taxon>Coleoptera</taxon>
        <taxon>Polyphaga</taxon>
        <taxon>Elateriformia</taxon>
        <taxon>Elateroidea</taxon>
        <taxon>Elateridae</taxon>
        <taxon>Agrypninae</taxon>
        <taxon>Pyrophorini</taxon>
        <taxon>Ignelater</taxon>
    </lineage>
</organism>
<dbReference type="Proteomes" id="UP000801492">
    <property type="component" value="Unassembled WGS sequence"/>
</dbReference>
<name>A0A8K0DP07_IGNLU</name>
<proteinExistence type="predicted"/>
<reference evidence="1" key="1">
    <citation type="submission" date="2019-08" db="EMBL/GenBank/DDBJ databases">
        <title>The genome of the North American firefly Photinus pyralis.</title>
        <authorList>
            <consortium name="Photinus pyralis genome working group"/>
            <person name="Fallon T.R."/>
            <person name="Sander Lower S.E."/>
            <person name="Weng J.-K."/>
        </authorList>
    </citation>
    <scope>NUCLEOTIDE SEQUENCE</scope>
    <source>
        <strain evidence="1">TRF0915ILg1</strain>
        <tissue evidence="1">Whole body</tissue>
    </source>
</reference>
<protein>
    <submittedName>
        <fullName evidence="1">Uncharacterized protein</fullName>
    </submittedName>
</protein>
<comment type="caution">
    <text evidence="1">The sequence shown here is derived from an EMBL/GenBank/DDBJ whole genome shotgun (WGS) entry which is preliminary data.</text>
</comment>
<dbReference type="EMBL" id="VTPC01000917">
    <property type="protein sequence ID" value="KAF2903865.1"/>
    <property type="molecule type" value="Genomic_DNA"/>
</dbReference>
<sequence length="127" mass="15055">MEEDSHSIKKLRKTKQCCTYIKATDGKILTNEEDTITRWKKCFQKMLNSDSDIPENITNTEEEEPIPNDDEIMTEEVVEAVHRFKTGKVAEHDRLTTKMFKKQKKGKIPEDWELEILLLIFKKKKRK</sequence>
<dbReference type="AlphaFoldDB" id="A0A8K0DP07"/>